<dbReference type="AlphaFoldDB" id="A0AAW2YNR6"/>
<comment type="caution">
    <text evidence="1">The sequence shown here is derived from an EMBL/GenBank/DDBJ whole genome shotgun (WGS) entry which is preliminary data.</text>
</comment>
<dbReference type="Proteomes" id="UP001431209">
    <property type="component" value="Unassembled WGS sequence"/>
</dbReference>
<dbReference type="PANTHER" id="PTHR36423">
    <property type="entry name" value="AFR070WP"/>
    <property type="match status" value="1"/>
</dbReference>
<dbReference type="InterPro" id="IPR014980">
    <property type="entry name" value="DOPA_dioxygen"/>
</dbReference>
<sequence length="128" mass="15028">MESTKFIEPILSYDIHVYYDETKPDQVQSAKQLYDRFVSTFMNQQEKKLPTTRIHKMVGKIGPHPIAMFEIDFKTPEEFSILVPWMQLNHGIHSVLIHPRLGKELLEHTQYALWLGDKLPLDTSRFTS</sequence>
<keyword evidence="2" id="KW-1185">Reference proteome</keyword>
<dbReference type="EMBL" id="JAOPGA020000434">
    <property type="protein sequence ID" value="KAL0478591.1"/>
    <property type="molecule type" value="Genomic_DNA"/>
</dbReference>
<dbReference type="Gene3D" id="3.30.70.1240">
    <property type="entry name" value="DOPA-like domains"/>
    <property type="match status" value="1"/>
</dbReference>
<organism evidence="1 2">
    <name type="scientific">Acrasis kona</name>
    <dbReference type="NCBI Taxonomy" id="1008807"/>
    <lineage>
        <taxon>Eukaryota</taxon>
        <taxon>Discoba</taxon>
        <taxon>Heterolobosea</taxon>
        <taxon>Tetramitia</taxon>
        <taxon>Eutetramitia</taxon>
        <taxon>Acrasidae</taxon>
        <taxon>Acrasis</taxon>
    </lineage>
</organism>
<gene>
    <name evidence="1" type="ORF">AKO1_008167</name>
</gene>
<reference evidence="1 2" key="1">
    <citation type="submission" date="2024-03" db="EMBL/GenBank/DDBJ databases">
        <title>The Acrasis kona genome and developmental transcriptomes reveal deep origins of eukaryotic multicellular pathways.</title>
        <authorList>
            <person name="Sheikh S."/>
            <person name="Fu C.-J."/>
            <person name="Brown M.W."/>
            <person name="Baldauf S.L."/>
        </authorList>
    </citation>
    <scope>NUCLEOTIDE SEQUENCE [LARGE SCALE GENOMIC DNA]</scope>
    <source>
        <strain evidence="1 2">ATCC MYA-3509</strain>
    </source>
</reference>
<name>A0AAW2YNR6_9EUKA</name>
<evidence type="ECO:0000313" key="1">
    <source>
        <dbReference type="EMBL" id="KAL0478591.1"/>
    </source>
</evidence>
<dbReference type="InterPro" id="IPR023389">
    <property type="entry name" value="DOPA-like_sf"/>
</dbReference>
<dbReference type="PANTHER" id="PTHR36423:SF2">
    <property type="entry name" value="AFR070WP"/>
    <property type="match status" value="1"/>
</dbReference>
<accession>A0AAW2YNR6</accession>
<proteinExistence type="predicted"/>
<protein>
    <recommendedName>
        <fullName evidence="3">DOPA 4,5-dioxygenase</fullName>
    </recommendedName>
</protein>
<evidence type="ECO:0000313" key="2">
    <source>
        <dbReference type="Proteomes" id="UP001431209"/>
    </source>
</evidence>
<dbReference type="Pfam" id="PF08883">
    <property type="entry name" value="DOPA_dioxygen"/>
    <property type="match status" value="1"/>
</dbReference>
<evidence type="ECO:0008006" key="3">
    <source>
        <dbReference type="Google" id="ProtNLM"/>
    </source>
</evidence>
<dbReference type="SUPFAM" id="SSF143410">
    <property type="entry name" value="DOPA-like"/>
    <property type="match status" value="1"/>
</dbReference>